<organism evidence="2 3">
    <name type="scientific">Immersiella caudata</name>
    <dbReference type="NCBI Taxonomy" id="314043"/>
    <lineage>
        <taxon>Eukaryota</taxon>
        <taxon>Fungi</taxon>
        <taxon>Dikarya</taxon>
        <taxon>Ascomycota</taxon>
        <taxon>Pezizomycotina</taxon>
        <taxon>Sordariomycetes</taxon>
        <taxon>Sordariomycetidae</taxon>
        <taxon>Sordariales</taxon>
        <taxon>Lasiosphaeriaceae</taxon>
        <taxon>Immersiella</taxon>
    </lineage>
</organism>
<dbReference type="AlphaFoldDB" id="A0AA39XG21"/>
<evidence type="ECO:0000313" key="3">
    <source>
        <dbReference type="Proteomes" id="UP001175000"/>
    </source>
</evidence>
<dbReference type="EMBL" id="JAULSU010000001">
    <property type="protein sequence ID" value="KAK0632667.1"/>
    <property type="molecule type" value="Genomic_DNA"/>
</dbReference>
<accession>A0AA39XG21</accession>
<reference evidence="2" key="1">
    <citation type="submission" date="2023-06" db="EMBL/GenBank/DDBJ databases">
        <title>Genome-scale phylogeny and comparative genomics of the fungal order Sordariales.</title>
        <authorList>
            <consortium name="Lawrence Berkeley National Laboratory"/>
            <person name="Hensen N."/>
            <person name="Bonometti L."/>
            <person name="Westerberg I."/>
            <person name="Brannstrom I.O."/>
            <person name="Guillou S."/>
            <person name="Cros-Aarteil S."/>
            <person name="Calhoun S."/>
            <person name="Haridas S."/>
            <person name="Kuo A."/>
            <person name="Mondo S."/>
            <person name="Pangilinan J."/>
            <person name="Riley R."/>
            <person name="Labutti K."/>
            <person name="Andreopoulos B."/>
            <person name="Lipzen A."/>
            <person name="Chen C."/>
            <person name="Yanf M."/>
            <person name="Daum C."/>
            <person name="Ng V."/>
            <person name="Clum A."/>
            <person name="Steindorff A."/>
            <person name="Ohm R."/>
            <person name="Martin F."/>
            <person name="Silar P."/>
            <person name="Natvig D."/>
            <person name="Lalanne C."/>
            <person name="Gautier V."/>
            <person name="Ament-Velasquez S.L."/>
            <person name="Kruys A."/>
            <person name="Hutchinson M.I."/>
            <person name="Powell A.J."/>
            <person name="Barry K."/>
            <person name="Miller A.N."/>
            <person name="Grigoriev I.V."/>
            <person name="Debuchy R."/>
            <person name="Gladieux P."/>
            <person name="Thoren M.H."/>
            <person name="Johannesson H."/>
        </authorList>
    </citation>
    <scope>NUCLEOTIDE SEQUENCE</scope>
    <source>
        <strain evidence="2">CBS 606.72</strain>
    </source>
</reference>
<protein>
    <submittedName>
        <fullName evidence="2">Uncharacterized protein</fullName>
    </submittedName>
</protein>
<feature type="compositionally biased region" description="Basic and acidic residues" evidence="1">
    <location>
        <begin position="95"/>
        <end position="117"/>
    </location>
</feature>
<feature type="region of interest" description="Disordered" evidence="1">
    <location>
        <begin position="65"/>
        <end position="117"/>
    </location>
</feature>
<evidence type="ECO:0000313" key="2">
    <source>
        <dbReference type="EMBL" id="KAK0632667.1"/>
    </source>
</evidence>
<dbReference type="Proteomes" id="UP001175000">
    <property type="component" value="Unassembled WGS sequence"/>
</dbReference>
<name>A0AA39XG21_9PEZI</name>
<comment type="caution">
    <text evidence="2">The sequence shown here is derived from an EMBL/GenBank/DDBJ whole genome shotgun (WGS) entry which is preliminary data.</text>
</comment>
<evidence type="ECO:0000256" key="1">
    <source>
        <dbReference type="SAM" id="MobiDB-lite"/>
    </source>
</evidence>
<sequence length="117" mass="13192">MSGADAYPQLHVFTCHTIAVGGLRHPRKGAGYDFTRRRKILRLDEFCPCCEKMRERELARTEAWLVPPLPSPPPAEGAQGLDSNLAEQQSDVEEEDRKTDPHQIRWKDSKGNGDIGH</sequence>
<proteinExistence type="predicted"/>
<keyword evidence="3" id="KW-1185">Reference proteome</keyword>
<gene>
    <name evidence="2" type="ORF">B0T14DRAFT_560341</name>
</gene>